<dbReference type="GO" id="GO:0007264">
    <property type="term" value="P:small GTPase-mediated signal transduction"/>
    <property type="evidence" value="ECO:0007669"/>
    <property type="project" value="InterPro"/>
</dbReference>
<dbReference type="SMART" id="SM00174">
    <property type="entry name" value="RHO"/>
    <property type="match status" value="1"/>
</dbReference>
<evidence type="ECO:0000256" key="6">
    <source>
        <dbReference type="ARBA" id="ARBA00023134"/>
    </source>
</evidence>
<dbReference type="InterPro" id="IPR005225">
    <property type="entry name" value="Small_GTP-bd"/>
</dbReference>
<evidence type="ECO:0000256" key="3">
    <source>
        <dbReference type="ARBA" id="ARBA00022475"/>
    </source>
</evidence>
<dbReference type="InterPro" id="IPR001806">
    <property type="entry name" value="Small_GTPase"/>
</dbReference>
<reference evidence="11" key="1">
    <citation type="journal article" date="2018" name="Nat. Microbiol.">
        <title>Leveraging single-cell genomics to expand the fungal tree of life.</title>
        <authorList>
            <person name="Ahrendt S.R."/>
            <person name="Quandt C.A."/>
            <person name="Ciobanu D."/>
            <person name="Clum A."/>
            <person name="Salamov A."/>
            <person name="Andreopoulos B."/>
            <person name="Cheng J.F."/>
            <person name="Woyke T."/>
            <person name="Pelin A."/>
            <person name="Henrissat B."/>
            <person name="Reynolds N.K."/>
            <person name="Benny G.L."/>
            <person name="Smith M.E."/>
            <person name="James T.Y."/>
            <person name="Grigoriev I.V."/>
        </authorList>
    </citation>
    <scope>NUCLEOTIDE SEQUENCE [LARGE SCALE GENOMIC DNA]</scope>
    <source>
        <strain evidence="11">ATCC 52028</strain>
    </source>
</reference>
<dbReference type="AlphaFoldDB" id="A0A4P9X1A5"/>
<dbReference type="SUPFAM" id="SSF52540">
    <property type="entry name" value="P-loop containing nucleoside triphosphate hydrolases"/>
    <property type="match status" value="1"/>
</dbReference>
<dbReference type="OrthoDB" id="8830751at2759"/>
<comment type="similarity">
    <text evidence="2">Belongs to the small GTPase superfamily. Rho family.</text>
</comment>
<dbReference type="Gene3D" id="3.40.50.300">
    <property type="entry name" value="P-loop containing nucleotide triphosphate hydrolases"/>
    <property type="match status" value="1"/>
</dbReference>
<dbReference type="PROSITE" id="PS51421">
    <property type="entry name" value="RAS"/>
    <property type="match status" value="1"/>
</dbReference>
<dbReference type="PROSITE" id="PS51419">
    <property type="entry name" value="RAB"/>
    <property type="match status" value="1"/>
</dbReference>
<dbReference type="SMART" id="SM00173">
    <property type="entry name" value="RAS"/>
    <property type="match status" value="1"/>
</dbReference>
<keyword evidence="5" id="KW-0547">Nucleotide-binding</keyword>
<name>A0A4P9X1A5_9FUNG</name>
<organism evidence="10 11">
    <name type="scientific">Caulochytrium protostelioides</name>
    <dbReference type="NCBI Taxonomy" id="1555241"/>
    <lineage>
        <taxon>Eukaryota</taxon>
        <taxon>Fungi</taxon>
        <taxon>Fungi incertae sedis</taxon>
        <taxon>Chytridiomycota</taxon>
        <taxon>Chytridiomycota incertae sedis</taxon>
        <taxon>Chytridiomycetes</taxon>
        <taxon>Caulochytriales</taxon>
        <taxon>Caulochytriaceae</taxon>
        <taxon>Caulochytrium</taxon>
    </lineage>
</organism>
<evidence type="ECO:0000256" key="1">
    <source>
        <dbReference type="ARBA" id="ARBA00004342"/>
    </source>
</evidence>
<evidence type="ECO:0000256" key="7">
    <source>
        <dbReference type="ARBA" id="ARBA00023136"/>
    </source>
</evidence>
<evidence type="ECO:0000256" key="5">
    <source>
        <dbReference type="ARBA" id="ARBA00022741"/>
    </source>
</evidence>
<keyword evidence="4" id="KW-0488">Methylation</keyword>
<dbReference type="GO" id="GO:0005886">
    <property type="term" value="C:plasma membrane"/>
    <property type="evidence" value="ECO:0007669"/>
    <property type="project" value="UniProtKB-SubCell"/>
</dbReference>
<evidence type="ECO:0000256" key="9">
    <source>
        <dbReference type="ARBA" id="ARBA00023289"/>
    </source>
</evidence>
<proteinExistence type="inferred from homology"/>
<dbReference type="InterPro" id="IPR003578">
    <property type="entry name" value="Small_GTPase_Rho"/>
</dbReference>
<dbReference type="PANTHER" id="PTHR24072">
    <property type="entry name" value="RHO FAMILY GTPASE"/>
    <property type="match status" value="1"/>
</dbReference>
<dbReference type="Pfam" id="PF00071">
    <property type="entry name" value="Ras"/>
    <property type="match status" value="1"/>
</dbReference>
<keyword evidence="11" id="KW-1185">Reference proteome</keyword>
<evidence type="ECO:0000256" key="8">
    <source>
        <dbReference type="ARBA" id="ARBA00023288"/>
    </source>
</evidence>
<keyword evidence="8" id="KW-0449">Lipoprotein</keyword>
<evidence type="ECO:0000256" key="4">
    <source>
        <dbReference type="ARBA" id="ARBA00022481"/>
    </source>
</evidence>
<dbReference type="GO" id="GO:0005525">
    <property type="term" value="F:GTP binding"/>
    <property type="evidence" value="ECO:0007669"/>
    <property type="project" value="UniProtKB-KW"/>
</dbReference>
<keyword evidence="6" id="KW-0342">GTP-binding</keyword>
<dbReference type="GO" id="GO:0003924">
    <property type="term" value="F:GTPase activity"/>
    <property type="evidence" value="ECO:0007669"/>
    <property type="project" value="InterPro"/>
</dbReference>
<accession>A0A4P9X1A5</accession>
<keyword evidence="7" id="KW-0472">Membrane</keyword>
<comment type="subcellular location">
    <subcellularLocation>
        <location evidence="1">Cell membrane</location>
        <topology evidence="1">Lipid-anchor</topology>
        <orientation evidence="1">Cytoplasmic side</orientation>
    </subcellularLocation>
</comment>
<dbReference type="EMBL" id="ML014347">
    <property type="protein sequence ID" value="RKO98892.1"/>
    <property type="molecule type" value="Genomic_DNA"/>
</dbReference>
<evidence type="ECO:0000313" key="10">
    <source>
        <dbReference type="EMBL" id="RKO98892.1"/>
    </source>
</evidence>
<evidence type="ECO:0008006" key="12">
    <source>
        <dbReference type="Google" id="ProtNLM"/>
    </source>
</evidence>
<evidence type="ECO:0000313" key="11">
    <source>
        <dbReference type="Proteomes" id="UP000274922"/>
    </source>
</evidence>
<keyword evidence="9" id="KW-0636">Prenylation</keyword>
<evidence type="ECO:0000256" key="2">
    <source>
        <dbReference type="ARBA" id="ARBA00010142"/>
    </source>
</evidence>
<keyword evidence="3" id="KW-1003">Cell membrane</keyword>
<dbReference type="Proteomes" id="UP000274922">
    <property type="component" value="Unassembled WGS sequence"/>
</dbReference>
<protein>
    <recommendedName>
        <fullName evidence="12">P-loop containing nucleoside triphosphate hydrolase protein</fullName>
    </recommendedName>
</protein>
<dbReference type="PROSITE" id="PS51420">
    <property type="entry name" value="RHO"/>
    <property type="match status" value="1"/>
</dbReference>
<dbReference type="STRING" id="1555241.A0A4P9X1A5"/>
<dbReference type="SMART" id="SM00175">
    <property type="entry name" value="RAB"/>
    <property type="match status" value="1"/>
</dbReference>
<dbReference type="FunFam" id="3.40.50.300:FF:000983">
    <property type="entry name" value="Rho family GTPase"/>
    <property type="match status" value="1"/>
</dbReference>
<dbReference type="InterPro" id="IPR027417">
    <property type="entry name" value="P-loop_NTPase"/>
</dbReference>
<dbReference type="NCBIfam" id="TIGR00231">
    <property type="entry name" value="small_GTP"/>
    <property type="match status" value="1"/>
</dbReference>
<dbReference type="PRINTS" id="PR00449">
    <property type="entry name" value="RASTRNSFRMNG"/>
</dbReference>
<sequence>MLSNYETCAVLVGMGRSGKTAMLMVNQGMPFPDVYIPTVFENYAHRTPLRKKGVLELSLWDTAGQDDFDRLRPLSYADSHVVIIVYDVTRRESLDLVTDKYLEEARHFCGRAPIILVGNKTDLRAEWERTDPARAAETVSYDMGAAVADYIGAKFIECSAKDGTNVREVFDLAARTAAKCKKVPRPGSGPRRHQTCRLS</sequence>
<gene>
    <name evidence="10" type="ORF">CXG81DRAFT_30354</name>
</gene>